<dbReference type="GO" id="GO:0016491">
    <property type="term" value="F:oxidoreductase activity"/>
    <property type="evidence" value="ECO:0007669"/>
    <property type="project" value="UniProtKB-KW"/>
</dbReference>
<dbReference type="InterPro" id="IPR020471">
    <property type="entry name" value="AKR"/>
</dbReference>
<dbReference type="InterPro" id="IPR023210">
    <property type="entry name" value="NADP_OxRdtase_dom"/>
</dbReference>
<keyword evidence="1" id="KW-0560">Oxidoreductase</keyword>
<dbReference type="FunFam" id="3.20.20.100:FF:000004">
    <property type="entry name" value="Oxidoreductase, aldo/keto reductase"/>
    <property type="match status" value="1"/>
</dbReference>
<dbReference type="RefSeq" id="WP_053416869.1">
    <property type="nucleotide sequence ID" value="NZ_LILB01000005.1"/>
</dbReference>
<proteinExistence type="predicted"/>
<dbReference type="Proteomes" id="UP000036867">
    <property type="component" value="Unassembled WGS sequence"/>
</dbReference>
<dbReference type="InterPro" id="IPR050791">
    <property type="entry name" value="Aldo-Keto_reductase"/>
</dbReference>
<dbReference type="GeneID" id="301136358"/>
<protein>
    <submittedName>
        <fullName evidence="3">Oxidoreductase</fullName>
    </submittedName>
</protein>
<evidence type="ECO:0000256" key="1">
    <source>
        <dbReference type="ARBA" id="ARBA00023002"/>
    </source>
</evidence>
<dbReference type="Pfam" id="PF00248">
    <property type="entry name" value="Aldo_ket_red"/>
    <property type="match status" value="1"/>
</dbReference>
<evidence type="ECO:0000313" key="4">
    <source>
        <dbReference type="Proteomes" id="UP000036867"/>
    </source>
</evidence>
<dbReference type="Gene3D" id="3.20.20.100">
    <property type="entry name" value="NADP-dependent oxidoreductase domain"/>
    <property type="match status" value="1"/>
</dbReference>
<dbReference type="InterPro" id="IPR036812">
    <property type="entry name" value="NAD(P)_OxRdtase_dom_sf"/>
</dbReference>
<feature type="domain" description="NADP-dependent oxidoreductase" evidence="2">
    <location>
        <begin position="16"/>
        <end position="309"/>
    </location>
</feature>
<accession>A0A0M0LCS2</accession>
<dbReference type="GO" id="GO:0005829">
    <property type="term" value="C:cytosol"/>
    <property type="evidence" value="ECO:0007669"/>
    <property type="project" value="UniProtKB-ARBA"/>
</dbReference>
<dbReference type="PANTHER" id="PTHR43625:SF40">
    <property type="entry name" value="ALDO-KETO REDUCTASE YAKC [NADP(+)]"/>
    <property type="match status" value="1"/>
</dbReference>
<organism evidence="3 4">
    <name type="scientific">Viridibacillus arvi</name>
    <dbReference type="NCBI Taxonomy" id="263475"/>
    <lineage>
        <taxon>Bacteria</taxon>
        <taxon>Bacillati</taxon>
        <taxon>Bacillota</taxon>
        <taxon>Bacilli</taxon>
        <taxon>Bacillales</taxon>
        <taxon>Caryophanaceae</taxon>
        <taxon>Viridibacillus</taxon>
    </lineage>
</organism>
<dbReference type="PRINTS" id="PR00069">
    <property type="entry name" value="ALDKETRDTASE"/>
</dbReference>
<evidence type="ECO:0000313" key="3">
    <source>
        <dbReference type="EMBL" id="KOO48687.1"/>
    </source>
</evidence>
<comment type="caution">
    <text evidence="3">The sequence shown here is derived from an EMBL/GenBank/DDBJ whole genome shotgun (WGS) entry which is preliminary data.</text>
</comment>
<dbReference type="AlphaFoldDB" id="A0A0M0LCS2"/>
<dbReference type="SUPFAM" id="SSF51430">
    <property type="entry name" value="NAD(P)-linked oxidoreductase"/>
    <property type="match status" value="1"/>
</dbReference>
<reference evidence="4" key="1">
    <citation type="submission" date="2015-08" db="EMBL/GenBank/DDBJ databases">
        <title>Fjat-10028 dsm 16317.</title>
        <authorList>
            <person name="Liu B."/>
            <person name="Wang J."/>
            <person name="Zhu Y."/>
            <person name="Liu G."/>
            <person name="Chen Q."/>
            <person name="Chen Z."/>
            <person name="Lan J."/>
            <person name="Che J."/>
            <person name="Ge C."/>
            <person name="Shi H."/>
            <person name="Pan Z."/>
            <person name="Liu X."/>
        </authorList>
    </citation>
    <scope>NUCLEOTIDE SEQUENCE [LARGE SCALE GENOMIC DNA]</scope>
    <source>
        <strain evidence="4">DSM 16317</strain>
    </source>
</reference>
<name>A0A0M0LCS2_9BACL</name>
<dbReference type="PANTHER" id="PTHR43625">
    <property type="entry name" value="AFLATOXIN B1 ALDEHYDE REDUCTASE"/>
    <property type="match status" value="1"/>
</dbReference>
<dbReference type="EMBL" id="LILB01000005">
    <property type="protein sequence ID" value="KOO48687.1"/>
    <property type="molecule type" value="Genomic_DNA"/>
</dbReference>
<sequence length="310" mass="34089">MNYTTIEKQDISISTIGLGTNAVGGHNLFENLNEEVGKELVKVALNNGVTLIDTADIYGPGRSEELVGEVLQSFPREQYILATKGARMQNEKGEIVTNNEPDYLRSACEASLQRLGLDYIDIYFIHFPEQGASLELAVAELVKLKQEGKIRAIGISNVTLEQLEEANSTGDIDVVQLEYNMLNRAIEEDILPYCIEQQIAVVAYGPLAFGILGGKYTKDLKLDSGDWRNRVDFFKAGNFEVNLSKVEKLKEIAVKKDTSIGNLAIAWLLAQKGITAVIPGGKKTDQLLENLKASEIKLTAEDLANIEAII</sequence>
<keyword evidence="4" id="KW-1185">Reference proteome</keyword>
<dbReference type="PATRIC" id="fig|263475.3.peg.3128"/>
<dbReference type="STRING" id="263475.AMD00_09600"/>
<dbReference type="OrthoDB" id="9773828at2"/>
<gene>
    <name evidence="3" type="ORF">AMD00_09600</name>
</gene>
<evidence type="ECO:0000259" key="2">
    <source>
        <dbReference type="Pfam" id="PF00248"/>
    </source>
</evidence>